<evidence type="ECO:0000256" key="2">
    <source>
        <dbReference type="ARBA" id="ARBA00022771"/>
    </source>
</evidence>
<evidence type="ECO:0000259" key="5">
    <source>
        <dbReference type="PROSITE" id="PS50090"/>
    </source>
</evidence>
<evidence type="ECO:0000259" key="6">
    <source>
        <dbReference type="PROSITE" id="PS51266"/>
    </source>
</evidence>
<dbReference type="Gene3D" id="1.10.10.60">
    <property type="entry name" value="Homeodomain-like"/>
    <property type="match status" value="1"/>
</dbReference>
<keyword evidence="2 4" id="KW-0863">Zinc-finger</keyword>
<gene>
    <name evidence="7" type="ORF">BgAZ_201200</name>
</gene>
<reference evidence="7" key="1">
    <citation type="submission" date="2023-08" db="EMBL/GenBank/DDBJ databases">
        <title>Draft sequence of the Babesia gibsoni genome.</title>
        <authorList>
            <person name="Yamagishi J.Y."/>
            <person name="Xuan X.X."/>
        </authorList>
    </citation>
    <scope>NUCLEOTIDE SEQUENCE</scope>
    <source>
        <strain evidence="7">Azabu</strain>
    </source>
</reference>
<keyword evidence="8" id="KW-1185">Reference proteome</keyword>
<evidence type="ECO:0000256" key="1">
    <source>
        <dbReference type="ARBA" id="ARBA00022723"/>
    </source>
</evidence>
<dbReference type="InterPro" id="IPR001005">
    <property type="entry name" value="SANT/Myb"/>
</dbReference>
<evidence type="ECO:0008006" key="9">
    <source>
        <dbReference type="Google" id="ProtNLM"/>
    </source>
</evidence>
<dbReference type="SUPFAM" id="SSF46689">
    <property type="entry name" value="Homeodomain-like"/>
    <property type="match status" value="1"/>
</dbReference>
<comment type="caution">
    <text evidence="7">The sequence shown here is derived from an EMBL/GenBank/DDBJ whole genome shotgun (WGS) entry which is preliminary data.</text>
</comment>
<dbReference type="SUPFAM" id="SSF161219">
    <property type="entry name" value="CHY zinc finger-like"/>
    <property type="match status" value="1"/>
</dbReference>
<dbReference type="GO" id="GO:0008270">
    <property type="term" value="F:zinc ion binding"/>
    <property type="evidence" value="ECO:0007669"/>
    <property type="project" value="UniProtKB-KW"/>
</dbReference>
<dbReference type="InterPro" id="IPR008913">
    <property type="entry name" value="Znf_CHY"/>
</dbReference>
<dbReference type="PROSITE" id="PS50090">
    <property type="entry name" value="MYB_LIKE"/>
    <property type="match status" value="1"/>
</dbReference>
<accession>A0AAD8LLV9</accession>
<organism evidence="7 8">
    <name type="scientific">Babesia gibsoni</name>
    <dbReference type="NCBI Taxonomy" id="33632"/>
    <lineage>
        <taxon>Eukaryota</taxon>
        <taxon>Sar</taxon>
        <taxon>Alveolata</taxon>
        <taxon>Apicomplexa</taxon>
        <taxon>Aconoidasida</taxon>
        <taxon>Piroplasmida</taxon>
        <taxon>Babesiidae</taxon>
        <taxon>Babesia</taxon>
    </lineage>
</organism>
<protein>
    <recommendedName>
        <fullName evidence="9">CHY zinc finger domain containing protein</fullName>
    </recommendedName>
</protein>
<dbReference type="AlphaFoldDB" id="A0AAD8LLV9"/>
<evidence type="ECO:0000256" key="3">
    <source>
        <dbReference type="ARBA" id="ARBA00022833"/>
    </source>
</evidence>
<name>A0AAD8LLV9_BABGI</name>
<dbReference type="Pfam" id="PF05495">
    <property type="entry name" value="zf-CHY"/>
    <property type="match status" value="1"/>
</dbReference>
<dbReference type="InterPro" id="IPR037274">
    <property type="entry name" value="Znf_CHY_sf"/>
</dbReference>
<feature type="domain" description="Myb-like" evidence="5">
    <location>
        <begin position="187"/>
        <end position="243"/>
    </location>
</feature>
<evidence type="ECO:0000256" key="4">
    <source>
        <dbReference type="PROSITE-ProRule" id="PRU00601"/>
    </source>
</evidence>
<keyword evidence="1" id="KW-0479">Metal-binding</keyword>
<evidence type="ECO:0000313" key="7">
    <source>
        <dbReference type="EMBL" id="KAK1443244.1"/>
    </source>
</evidence>
<keyword evidence="3" id="KW-0862">Zinc</keyword>
<dbReference type="EMBL" id="JAVEPI010000002">
    <property type="protein sequence ID" value="KAK1443244.1"/>
    <property type="molecule type" value="Genomic_DNA"/>
</dbReference>
<dbReference type="InterPro" id="IPR009057">
    <property type="entry name" value="Homeodomain-like_sf"/>
</dbReference>
<dbReference type="Proteomes" id="UP001230268">
    <property type="component" value="Unassembled WGS sequence"/>
</dbReference>
<dbReference type="PROSITE" id="PS51266">
    <property type="entry name" value="ZF_CHY"/>
    <property type="match status" value="1"/>
</dbReference>
<dbReference type="CDD" id="cd00167">
    <property type="entry name" value="SANT"/>
    <property type="match status" value="1"/>
</dbReference>
<evidence type="ECO:0000313" key="8">
    <source>
        <dbReference type="Proteomes" id="UP001230268"/>
    </source>
</evidence>
<feature type="domain" description="CHY-type" evidence="6">
    <location>
        <begin position="443"/>
        <end position="510"/>
    </location>
</feature>
<proteinExistence type="predicted"/>
<sequence length="559" mass="62791">MPPSLMEDDSYVELLKLQKLFEANFSLSPSHVDKTPSYITLEEAHLNDVVVMTLTLRPTDPDFNLSQLGNDKGVNLRLSLHRSTTTCAAFPQSQSQTEAAPTATATVDSSAPTDGSCYTINGASDIDIRNENIPRDVKLVIKKALLAFLSKNHSIQRYAVYESLKFLDRELRHIFELCESKRAKSDTPDAAETVWSLQEQKSLEFAISKTKGIADSNQRWAAVASVVKTKTAEECRRRFQRCREQLMNKVVEESKAVTAMPAEYQTVLARSERLRLIELNLVKISVFNIVSFDAQLVCTRCESPFDVTIVQGEKKIVEIGRSCENCHMAQRLQFQPQIAFRDSSTIGNLSLENCLYRDFIRGEFYVTCEDCDTQCKLRDVQSGSLKSGNCRGCFAKLTLGFNTVDFGSEAAALQDSVSTIRKPPPRVIRPRQPAARGLKVGTPLPENGACKHYKKSFRWFRFPCCGKLFPCDSCHDENSDHPYEQVHMIVCGHCSTPQPVSNKKCRNCDKGYSGSTSSYWEGGKGCRDATKLNRRDSKKYRLMRRQMEQAKGGDAKKGK</sequence>